<dbReference type="GO" id="GO:0006493">
    <property type="term" value="P:protein O-linked glycosylation"/>
    <property type="evidence" value="ECO:0007669"/>
    <property type="project" value="InterPro"/>
</dbReference>
<evidence type="ECO:0000313" key="4">
    <source>
        <dbReference type="WBParaSite" id="nRc.2.0.1.t12966-RA"/>
    </source>
</evidence>
<dbReference type="PANTHER" id="PTHR44366">
    <property type="entry name" value="UDP-N-ACETYLGLUCOSAMINE--PEPTIDE N-ACETYLGLUCOSAMINYLTRANSFERASE 110 KDA SUBUNIT"/>
    <property type="match status" value="1"/>
</dbReference>
<feature type="region of interest" description="Disordered" evidence="2">
    <location>
        <begin position="216"/>
        <end position="242"/>
    </location>
</feature>
<feature type="repeat" description="TPR" evidence="1">
    <location>
        <begin position="400"/>
        <end position="433"/>
    </location>
</feature>
<dbReference type="Pfam" id="PF13181">
    <property type="entry name" value="TPR_8"/>
    <property type="match status" value="2"/>
</dbReference>
<organism evidence="3 4">
    <name type="scientific">Romanomermis culicivorax</name>
    <name type="common">Nematode worm</name>
    <dbReference type="NCBI Taxonomy" id="13658"/>
    <lineage>
        <taxon>Eukaryota</taxon>
        <taxon>Metazoa</taxon>
        <taxon>Ecdysozoa</taxon>
        <taxon>Nematoda</taxon>
        <taxon>Enoplea</taxon>
        <taxon>Dorylaimia</taxon>
        <taxon>Mermithida</taxon>
        <taxon>Mermithoidea</taxon>
        <taxon>Mermithidae</taxon>
        <taxon>Romanomermis</taxon>
    </lineage>
</organism>
<evidence type="ECO:0000256" key="1">
    <source>
        <dbReference type="PROSITE-ProRule" id="PRU00339"/>
    </source>
</evidence>
<evidence type="ECO:0000313" key="3">
    <source>
        <dbReference type="Proteomes" id="UP000887565"/>
    </source>
</evidence>
<sequence length="573" mass="62533">MIYKITVVNPSENRSGRKKVMRVIKSEIVGDDNDPSNGKSAIKLGTSSPSPPILRRSNRRRLTLPPPPTKSSPFYLNDDVVNSTTPPPRLNADDAPILEPAAATAKCKKKSLPLPKSPPILEPATTTLESATGATFGPAPAILEATTSTKFKKENLPLPKSPPTLQPVTSSATILSQKIGYFGTPPILERISDDDESKKPCRTPSAANFWDNVSIDRMSDDDDDDEFQFLPSDDENSNDNNLTDKQLIVDKIKLESPIFVDVRCKQRLAAVANVNNLNAVVAAGGVNNLNAAAAAMALTNLQQQRSPAAGTTQSRQTASSSAAATTTVENRFGPLTALAHREYEAGDYENAENHCMQVYRQNPRDVAVLLLLSSIHFQMRRLDLSEKFCIKAIESDSSCAEALSNLGNVFKERGLLPEALAHYKKALSFKPEFIDAYVNLAAAYDLYAVRSDLGNLLKAMGRLEEAKACYLKSIETQPNFAVAWSNLGCVFNAQGENWLAIHHFEKAVQIDPNFLDAYINLGNVLKEARIFDRAAAAYLRALALAPTHAVVHGNLACVYYEQGYIILNASLFK</sequence>
<feature type="region of interest" description="Disordered" evidence="2">
    <location>
        <begin position="27"/>
        <end position="94"/>
    </location>
</feature>
<dbReference type="GO" id="GO:0097363">
    <property type="term" value="F:protein O-acetylglucosaminyltransferase activity"/>
    <property type="evidence" value="ECO:0007669"/>
    <property type="project" value="TreeGrafter"/>
</dbReference>
<dbReference type="InterPro" id="IPR011990">
    <property type="entry name" value="TPR-like_helical_dom_sf"/>
</dbReference>
<dbReference type="WBParaSite" id="nRc.2.0.1.t12966-RA">
    <property type="protein sequence ID" value="nRc.2.0.1.t12966-RA"/>
    <property type="gene ID" value="nRc.2.0.1.g12966"/>
</dbReference>
<dbReference type="Gene3D" id="1.25.40.10">
    <property type="entry name" value="Tetratricopeptide repeat domain"/>
    <property type="match status" value="1"/>
</dbReference>
<feature type="compositionally biased region" description="Acidic residues" evidence="2">
    <location>
        <begin position="219"/>
        <end position="237"/>
    </location>
</feature>
<dbReference type="Pfam" id="PF13432">
    <property type="entry name" value="TPR_16"/>
    <property type="match status" value="1"/>
</dbReference>
<dbReference type="Pfam" id="PF13414">
    <property type="entry name" value="TPR_11"/>
    <property type="match status" value="1"/>
</dbReference>
<dbReference type="SUPFAM" id="SSF48452">
    <property type="entry name" value="TPR-like"/>
    <property type="match status" value="1"/>
</dbReference>
<keyword evidence="3" id="KW-1185">Reference proteome</keyword>
<dbReference type="OMA" id="FINAYFR"/>
<feature type="repeat" description="TPR" evidence="1">
    <location>
        <begin position="447"/>
        <end position="480"/>
    </location>
</feature>
<dbReference type="Proteomes" id="UP000887565">
    <property type="component" value="Unplaced"/>
</dbReference>
<dbReference type="InterPro" id="IPR037919">
    <property type="entry name" value="OGT"/>
</dbReference>
<dbReference type="InterPro" id="IPR019734">
    <property type="entry name" value="TPR_rpt"/>
</dbReference>
<proteinExistence type="predicted"/>
<feature type="repeat" description="TPR" evidence="1">
    <location>
        <begin position="515"/>
        <end position="548"/>
    </location>
</feature>
<keyword evidence="1" id="KW-0802">TPR repeat</keyword>
<dbReference type="PROSITE" id="PS50293">
    <property type="entry name" value="TPR_REGION"/>
    <property type="match status" value="1"/>
</dbReference>
<name>A0A915IFK2_ROMCU</name>
<feature type="region of interest" description="Disordered" evidence="2">
    <location>
        <begin position="305"/>
        <end position="325"/>
    </location>
</feature>
<feature type="repeat" description="TPR" evidence="1">
    <location>
        <begin position="481"/>
        <end position="514"/>
    </location>
</feature>
<reference evidence="4" key="1">
    <citation type="submission" date="2022-11" db="UniProtKB">
        <authorList>
            <consortium name="WormBaseParasite"/>
        </authorList>
    </citation>
    <scope>IDENTIFICATION</scope>
</reference>
<feature type="compositionally biased region" description="Low complexity" evidence="2">
    <location>
        <begin position="308"/>
        <end position="325"/>
    </location>
</feature>
<accession>A0A915IFK2</accession>
<dbReference type="PROSITE" id="PS50005">
    <property type="entry name" value="TPR"/>
    <property type="match status" value="4"/>
</dbReference>
<dbReference type="Pfam" id="PF00515">
    <property type="entry name" value="TPR_1"/>
    <property type="match status" value="1"/>
</dbReference>
<dbReference type="SMART" id="SM00028">
    <property type="entry name" value="TPR"/>
    <property type="match status" value="6"/>
</dbReference>
<dbReference type="PANTHER" id="PTHR44366:SF1">
    <property type="entry name" value="UDP-N-ACETYLGLUCOSAMINE--PEPTIDE N-ACETYLGLUCOSAMINYLTRANSFERASE 110 KDA SUBUNIT"/>
    <property type="match status" value="1"/>
</dbReference>
<dbReference type="AlphaFoldDB" id="A0A915IFK2"/>
<evidence type="ECO:0000256" key="2">
    <source>
        <dbReference type="SAM" id="MobiDB-lite"/>
    </source>
</evidence>
<protein>
    <submittedName>
        <fullName evidence="4">UDP-N-acetylglucosamine--peptide N-acetylglucosaminyltransferase SPINDLY</fullName>
    </submittedName>
</protein>